<dbReference type="InterPro" id="IPR000601">
    <property type="entry name" value="PKD_dom"/>
</dbReference>
<evidence type="ECO:0000313" key="3">
    <source>
        <dbReference type="Proteomes" id="UP000076603"/>
    </source>
</evidence>
<reference evidence="2 3" key="1">
    <citation type="submission" date="2016-04" db="EMBL/GenBank/DDBJ databases">
        <title>Genome sequence of Clostridium magnum DSM 2767.</title>
        <authorList>
            <person name="Poehlein A."/>
            <person name="Uhlig R."/>
            <person name="Fischer R."/>
            <person name="Bahl H."/>
            <person name="Daniel R."/>
        </authorList>
    </citation>
    <scope>NUCLEOTIDE SEQUENCE [LARGE SCALE GENOMIC DNA]</scope>
    <source>
        <strain evidence="2 3">DSM 2767</strain>
    </source>
</reference>
<organism evidence="2 3">
    <name type="scientific">Clostridium magnum DSM 2767</name>
    <dbReference type="NCBI Taxonomy" id="1121326"/>
    <lineage>
        <taxon>Bacteria</taxon>
        <taxon>Bacillati</taxon>
        <taxon>Bacillota</taxon>
        <taxon>Clostridia</taxon>
        <taxon>Eubacteriales</taxon>
        <taxon>Clostridiaceae</taxon>
        <taxon>Clostridium</taxon>
    </lineage>
</organism>
<protein>
    <recommendedName>
        <fullName evidence="1">PKD domain-containing protein</fullName>
    </recommendedName>
</protein>
<keyword evidence="3" id="KW-1185">Reference proteome</keyword>
<dbReference type="OrthoDB" id="2088379at2"/>
<evidence type="ECO:0000259" key="1">
    <source>
        <dbReference type="PROSITE" id="PS50093"/>
    </source>
</evidence>
<dbReference type="Proteomes" id="UP000076603">
    <property type="component" value="Unassembled WGS sequence"/>
</dbReference>
<dbReference type="PATRIC" id="fig|1121326.3.peg.3557"/>
<dbReference type="Pfam" id="PF07705">
    <property type="entry name" value="CARDB"/>
    <property type="match status" value="4"/>
</dbReference>
<dbReference type="InterPro" id="IPR013783">
    <property type="entry name" value="Ig-like_fold"/>
</dbReference>
<sequence length="1998" mass="217650">MIRKKRIKMFCYIIVLILFSINAIRGSPVEAAATVVAQKSKDVTQTKTYSVHVNDNLIDPTNSIFTGSNYTYLNGLVGKFGFDGIDNTKIINYINDQSYSLNGTLVDNNNAQIKVAENAGQLNFNNGSIPIPLSSMGFDGSQDTMTIGFYLKTDNPSANQMPITINGGPRINLYQYGNKFGLNTGNAEVYGTNVPLSTSYYTHILMTLHKNNSAATELYVNGTKQTNSYVLGSSSLDSLIYFSGNLNINSTDTSYRYKGGFIDELCVWNRALNQDEINTITNFYGADYQFNDFYRGGYATRLASYTSGGYNDNGYLSMSGNVGASNNSGTGLVMKGLKANTNYTLSFYYQVPSGSSSNPLNVFINDGYNAANLHAPVSYGMASAWTRQSLTFTTGADGGLCAGFVRKDVPTVNLNCLKLEEGSSPTLFISYGQEVTYDFAELPEISSYGISNSMAYSETGYLSTTLTAPKMKFTPSGGMITHNGKPIMMQQSFTKQSTGTFATNNDSNFASSYNVNELGYTGTIPRVSTTWTPNWVTGRSIYLSGNAQSDPNVYYAQLSDWSYPSSVVKNYFDTASGKNVVATLPLLSTPYAINSRVETDQNTSLGRYSMYDPYNHSTLGWMSNNSSTYYGGAESYSDASPRRPVDYYGPSGSGWTLIDIGWDDPYVIYAPDVNRTTWTSDAGSGGNTNLYRRGVWLTYERSVTKYQYQADYGATVSLPDYIKDYSGIAKYQGVVSKTTGTTTSYNNYTDWTVTVDYSGTEQAIDNPPVAQFTCKSQVFVGTGAAEPSLQSLVDSYGRNVMIKDTSYDPDPWDSITETWAYSTDGGATYTNASSITSFNTPGTYKIRLTVKDTGNPPYSGPFTSTAYQTVKVYPLNHMPVAYFEIGNAQPMKTGDAISYLNTNMSEAGDSWDSITTYTWEWKNHTSSTWTSGKPASFATEGAYDIRLKVTDKGNNPDINDSLTSDWLQRTVIVQNNPQPMNIKMDSIEVVGASDNLPVTKMAYGDSYKIKIVLRNTELPDIKLPFDILYDFGSMGYEIITYSGNIIGQNNPITLYSSAFVANTTKTSESPLAYADYANFIPETNENDNAKKITLPLVNNRPPIASFTLTPNPQLSTQPITYNNTSSDPDGDALTNFWWYQQADSSGNFDTNDASVKWVSTGSSPQSSFTVTVLTKYRIRLRVRDVNGAYSGYAYQDITVLPYSVKPTADFTVAPNPQLTGQALTYTDNSHVNDTWETIVQREWSWSKDGVTWNTAATPPSSLTTGDWTIRERVLGSGNSLSPGLWSDMCIKTITILPYNTKPTANFTVTPNPQLFAQTLTYTDSSTPNDSWDALTTWEWSYSSDGGTTWSTAASTPPSSFNTPGAYKVRLRVKDTGNALSPALWSDYCIKDVSILDQNIKATSIDIVNVADTNPVATLQMNKQYRAKVVLNNTGNTTISSFKVDLKENGTLLSNTTTVTNLAAGTSTTVYITFTETSNGSRTFTSMADFDNAVSETNESDNTVSVTETSVKVNLKAVSIDVVGTADDISKTELQQGKQYRAKVSILNDGDTDLTNFVVGLYENGTKLSTSTVASLVHTAGSNSKTVYITFTASNRGTRTFMGKVDDSNIIDESDETDNTVSKDLISNRLNVKAVSIQLLDTNNVAVTSMTQGLQYKAAINVTNDGDKDLSAFNVGLYDNSSNTLTGAVKVGTTSLTLAKGASTTVNITFTAQNRGVRTFIGFADDTNVLDETDETDNQVNASTTVNKVNVKAVSISVQDSNGVAQTVLSKGVAYNVKISLTNDGDVNLGAFNLGLYENGVRKSSVAITSLNIGITTTYTIAYTPQITGGVTLRAFADDNLQIVESIETDNQVSTVLTVNDLMLTNYRISSMVNPPSTYTYPMDITKMPVGVKAGYNVTFLVDVVGVADTVTADFSDSSTLNNKTVSFTKIQDIDASHSTWQAVVNTDMNTPINTIVYSTVKGTKGALVYNYNTANSWGGQTLNIVGSALEDFMINRTY</sequence>
<dbReference type="SUPFAM" id="SSF49299">
    <property type="entry name" value="PKD domain"/>
    <property type="match status" value="2"/>
</dbReference>
<dbReference type="Gene3D" id="2.60.120.200">
    <property type="match status" value="1"/>
</dbReference>
<dbReference type="SUPFAM" id="SSF49899">
    <property type="entry name" value="Concanavalin A-like lectins/glucanases"/>
    <property type="match status" value="1"/>
</dbReference>
<name>A0A161XBT8_9CLOT</name>
<dbReference type="RefSeq" id="WP_139264289.1">
    <property type="nucleotide sequence ID" value="NZ_FQXL01000043.1"/>
</dbReference>
<gene>
    <name evidence="2" type="ORF">CLMAG_35150</name>
</gene>
<evidence type="ECO:0000313" key="2">
    <source>
        <dbReference type="EMBL" id="KZL91756.1"/>
    </source>
</evidence>
<feature type="domain" description="PKD" evidence="1">
    <location>
        <begin position="1302"/>
        <end position="1375"/>
    </location>
</feature>
<dbReference type="PROSITE" id="PS50093">
    <property type="entry name" value="PKD"/>
    <property type="match status" value="1"/>
</dbReference>
<dbReference type="STRING" id="1121326.CLMAG_35150"/>
<dbReference type="InterPro" id="IPR011635">
    <property type="entry name" value="CARDB"/>
</dbReference>
<comment type="caution">
    <text evidence="2">The sequence shown here is derived from an EMBL/GenBank/DDBJ whole genome shotgun (WGS) entry which is preliminary data.</text>
</comment>
<dbReference type="InterPro" id="IPR035986">
    <property type="entry name" value="PKD_dom_sf"/>
</dbReference>
<accession>A0A161XBT8</accession>
<dbReference type="Gene3D" id="2.60.40.10">
    <property type="entry name" value="Immunoglobulins"/>
    <property type="match status" value="8"/>
</dbReference>
<dbReference type="InterPro" id="IPR013320">
    <property type="entry name" value="ConA-like_dom_sf"/>
</dbReference>
<dbReference type="EMBL" id="LWAE01000003">
    <property type="protein sequence ID" value="KZL91756.1"/>
    <property type="molecule type" value="Genomic_DNA"/>
</dbReference>
<proteinExistence type="predicted"/>